<proteinExistence type="predicted"/>
<dbReference type="EMBL" id="KI546089">
    <property type="protein sequence ID" value="EST45745.1"/>
    <property type="molecule type" value="Genomic_DNA"/>
</dbReference>
<dbReference type="Proteomes" id="UP000018208">
    <property type="component" value="Unassembled WGS sequence"/>
</dbReference>
<evidence type="ECO:0000313" key="3">
    <source>
        <dbReference type="Proteomes" id="UP000018208"/>
    </source>
</evidence>
<evidence type="ECO:0000313" key="2">
    <source>
        <dbReference type="EMBL" id="KAH0576529.1"/>
    </source>
</evidence>
<gene>
    <name evidence="1" type="ORF">SS50377_14316</name>
    <name evidence="2" type="ORF">SS50377_22093</name>
</gene>
<sequence>MDYFTSLQRRSALLLPLPSSGSKNLSKTLYSTISTYIFTKKPNFKIELGFLPRDNIYYSEIKLLHAKKQGIHSKFRLLKIQNQPNKFANSLPKFVVFPVDFSLYKKNQPHAIFKTWSIQNGFKQLIREQVFNFQSHKITQFLVKKIEEFYENWEENWSPEQYLEVSQKISKRAIRDERNQIQFWLTDYKEFDFLQAISIAEKIFKMQE</sequence>
<dbReference type="EMBL" id="AUWU02000002">
    <property type="protein sequence ID" value="KAH0576529.1"/>
    <property type="molecule type" value="Genomic_DNA"/>
</dbReference>
<keyword evidence="3" id="KW-1185">Reference proteome</keyword>
<dbReference type="AlphaFoldDB" id="V6LM73"/>
<dbReference type="VEuPathDB" id="GiardiaDB:SS50377_22093"/>
<organism evidence="1">
    <name type="scientific">Spironucleus salmonicida</name>
    <dbReference type="NCBI Taxonomy" id="348837"/>
    <lineage>
        <taxon>Eukaryota</taxon>
        <taxon>Metamonada</taxon>
        <taxon>Diplomonadida</taxon>
        <taxon>Hexamitidae</taxon>
        <taxon>Hexamitinae</taxon>
        <taxon>Spironucleus</taxon>
    </lineage>
</organism>
<reference evidence="1 2" key="1">
    <citation type="journal article" date="2014" name="PLoS Genet.">
        <title>The Genome of Spironucleus salmonicida Highlights a Fish Pathogen Adapted to Fluctuating Environments.</title>
        <authorList>
            <person name="Xu F."/>
            <person name="Jerlstrom-Hultqvist J."/>
            <person name="Einarsson E."/>
            <person name="Astvaldsson A."/>
            <person name="Svard S.G."/>
            <person name="Andersson J.O."/>
        </authorList>
    </citation>
    <scope>NUCLEOTIDE SEQUENCE</scope>
    <source>
        <strain evidence="2">ATCC 50377</strain>
    </source>
</reference>
<reference evidence="2" key="2">
    <citation type="submission" date="2020-12" db="EMBL/GenBank/DDBJ databases">
        <title>New Spironucleus salmonicida genome in near-complete chromosomes.</title>
        <authorList>
            <person name="Xu F."/>
            <person name="Kurt Z."/>
            <person name="Jimenez-Gonzalez A."/>
            <person name="Astvaldsson A."/>
            <person name="Andersson J.O."/>
            <person name="Svard S.G."/>
        </authorList>
    </citation>
    <scope>NUCLEOTIDE SEQUENCE</scope>
    <source>
        <strain evidence="2">ATCC 50377</strain>
    </source>
</reference>
<name>V6LM73_9EUKA</name>
<accession>V6LM73</accession>
<protein>
    <submittedName>
        <fullName evidence="1">Uncharacterized protein</fullName>
    </submittedName>
</protein>
<evidence type="ECO:0000313" key="1">
    <source>
        <dbReference type="EMBL" id="EST45745.1"/>
    </source>
</evidence>